<keyword evidence="3" id="KW-0472">Membrane</keyword>
<keyword evidence="2" id="KW-0604">Photosystem II</keyword>
<protein>
    <recommendedName>
        <fullName evidence="4">Photosynthesis system II assembly factor Ycf48/Hcf136-like domain-containing protein</fullName>
    </recommendedName>
</protein>
<dbReference type="Pfam" id="PF14870">
    <property type="entry name" value="PSII_BNR"/>
    <property type="match status" value="2"/>
</dbReference>
<gene>
    <name evidence="5" type="ORF">DT594_13930</name>
</gene>
<sequence length="378" mass="40497">MRKPIERRALLLCQAGTESKPAAKSRKQSLSRQILTALGLSAALTCLPVATAMAQGSIAGDAKPAVISFKASEVLLLDVEKVGDRLVAVGSRGHIVYSDDQGLTWIQAPVPTRQLLTAVHFADEKNGWAVGHDSLILHTADAGETWEQQYRDPALEESRDEQEGGLLERPLMDVWFRDANTGFAAGAYGLFLRTDDGGKTWEDLTFDVDNENGYHYNAITEVADTGLFMVGELGTMYRSPDYGDTWETLTDLPYDGSFFGATGTGEAGVVLAWGLRGNMFRSEDFGDTWEQVSLDTPNNGPLESTLSSGSLSEDGQIVVVGIGGVVLTSDDRGRTFNVAIRSDRVALSTGTFLDDGSVLLIGQRGAVKAGENGLTAAP</sequence>
<dbReference type="PANTHER" id="PTHR47199:SF2">
    <property type="entry name" value="PHOTOSYSTEM II STABILITY_ASSEMBLY FACTOR HCF136, CHLOROPLASTIC"/>
    <property type="match status" value="1"/>
</dbReference>
<evidence type="ECO:0000256" key="2">
    <source>
        <dbReference type="ARBA" id="ARBA00023276"/>
    </source>
</evidence>
<keyword evidence="6" id="KW-1185">Reference proteome</keyword>
<feature type="domain" description="Photosynthesis system II assembly factor Ycf48/Hcf136-like" evidence="4">
    <location>
        <begin position="103"/>
        <end position="150"/>
    </location>
</feature>
<evidence type="ECO:0000259" key="4">
    <source>
        <dbReference type="Pfam" id="PF14870"/>
    </source>
</evidence>
<dbReference type="Proteomes" id="UP000463138">
    <property type="component" value="Unassembled WGS sequence"/>
</dbReference>
<dbReference type="CDD" id="cd15482">
    <property type="entry name" value="Sialidase_non-viral"/>
    <property type="match status" value="1"/>
</dbReference>
<evidence type="ECO:0000313" key="6">
    <source>
        <dbReference type="Proteomes" id="UP000463138"/>
    </source>
</evidence>
<dbReference type="AlphaFoldDB" id="A0A7V7GRY8"/>
<keyword evidence="1" id="KW-0602">Photosynthesis</keyword>
<proteinExistence type="predicted"/>
<organism evidence="5 6">
    <name type="scientific">Halopseudomonas laoshanensis</name>
    <dbReference type="NCBI Taxonomy" id="2268758"/>
    <lineage>
        <taxon>Bacteria</taxon>
        <taxon>Pseudomonadati</taxon>
        <taxon>Pseudomonadota</taxon>
        <taxon>Gammaproteobacteria</taxon>
        <taxon>Pseudomonadales</taxon>
        <taxon>Pseudomonadaceae</taxon>
        <taxon>Halopseudomonas</taxon>
    </lineage>
</organism>
<evidence type="ECO:0000256" key="3">
    <source>
        <dbReference type="SAM" id="Phobius"/>
    </source>
</evidence>
<evidence type="ECO:0000313" key="5">
    <source>
        <dbReference type="EMBL" id="KAA0693486.1"/>
    </source>
</evidence>
<keyword evidence="3" id="KW-1133">Transmembrane helix</keyword>
<reference evidence="5 6" key="1">
    <citation type="submission" date="2018-07" db="EMBL/GenBank/DDBJ databases">
        <title>Pseudomonas laoshanensis sp. nov., isolated from soil.</title>
        <authorList>
            <person name="Sun J."/>
            <person name="Yu L."/>
            <person name="Wang M."/>
            <person name="Zhang C."/>
        </authorList>
    </citation>
    <scope>NUCLEOTIDE SEQUENCE [LARGE SCALE GENOMIC DNA]</scope>
    <source>
        <strain evidence="5 6">Y22</strain>
    </source>
</reference>
<dbReference type="PANTHER" id="PTHR47199">
    <property type="entry name" value="PHOTOSYSTEM II STABILITY/ASSEMBLY FACTOR HCF136, CHLOROPLASTIC"/>
    <property type="match status" value="1"/>
</dbReference>
<dbReference type="OrthoDB" id="9813892at2"/>
<dbReference type="InterPro" id="IPR028203">
    <property type="entry name" value="PSII_CF48-like_dom"/>
</dbReference>
<feature type="domain" description="Photosynthesis system II assembly factor Ycf48/Hcf136-like" evidence="4">
    <location>
        <begin position="168"/>
        <end position="292"/>
    </location>
</feature>
<name>A0A7V7GRY8_9GAMM</name>
<accession>A0A7V7GRY8</accession>
<keyword evidence="3" id="KW-0812">Transmembrane</keyword>
<dbReference type="InterPro" id="IPR015943">
    <property type="entry name" value="WD40/YVTN_repeat-like_dom_sf"/>
</dbReference>
<dbReference type="EMBL" id="QOVF01000004">
    <property type="protein sequence ID" value="KAA0693486.1"/>
    <property type="molecule type" value="Genomic_DNA"/>
</dbReference>
<feature type="transmembrane region" description="Helical" evidence="3">
    <location>
        <begin position="34"/>
        <end position="54"/>
    </location>
</feature>
<evidence type="ECO:0000256" key="1">
    <source>
        <dbReference type="ARBA" id="ARBA00022531"/>
    </source>
</evidence>
<dbReference type="Gene3D" id="2.130.10.10">
    <property type="entry name" value="YVTN repeat-like/Quinoprotein amine dehydrogenase"/>
    <property type="match status" value="1"/>
</dbReference>
<dbReference type="SUPFAM" id="SSF50939">
    <property type="entry name" value="Sialidases"/>
    <property type="match status" value="1"/>
</dbReference>
<dbReference type="RefSeq" id="WP_149333241.1">
    <property type="nucleotide sequence ID" value="NZ_QOVF01000004.1"/>
</dbReference>
<dbReference type="InterPro" id="IPR036278">
    <property type="entry name" value="Sialidase_sf"/>
</dbReference>
<dbReference type="GO" id="GO:0015979">
    <property type="term" value="P:photosynthesis"/>
    <property type="evidence" value="ECO:0007669"/>
    <property type="project" value="UniProtKB-KW"/>
</dbReference>
<dbReference type="GO" id="GO:0009523">
    <property type="term" value="C:photosystem II"/>
    <property type="evidence" value="ECO:0007669"/>
    <property type="project" value="UniProtKB-KW"/>
</dbReference>
<comment type="caution">
    <text evidence="5">The sequence shown here is derived from an EMBL/GenBank/DDBJ whole genome shotgun (WGS) entry which is preliminary data.</text>
</comment>